<feature type="domain" description="Ig-like" evidence="2">
    <location>
        <begin position="1205"/>
        <end position="1292"/>
    </location>
</feature>
<dbReference type="Gene3D" id="2.60.40.10">
    <property type="entry name" value="Immunoglobulins"/>
    <property type="match status" value="13"/>
</dbReference>
<feature type="domain" description="Ig-like" evidence="2">
    <location>
        <begin position="198"/>
        <end position="300"/>
    </location>
</feature>
<organism evidence="3 4">
    <name type="scientific">Elysia crispata</name>
    <name type="common">lettuce slug</name>
    <dbReference type="NCBI Taxonomy" id="231223"/>
    <lineage>
        <taxon>Eukaryota</taxon>
        <taxon>Metazoa</taxon>
        <taxon>Spiralia</taxon>
        <taxon>Lophotrochozoa</taxon>
        <taxon>Mollusca</taxon>
        <taxon>Gastropoda</taxon>
        <taxon>Heterobranchia</taxon>
        <taxon>Euthyneura</taxon>
        <taxon>Panpulmonata</taxon>
        <taxon>Sacoglossa</taxon>
        <taxon>Placobranchoidea</taxon>
        <taxon>Plakobranchidae</taxon>
        <taxon>Elysia</taxon>
    </lineage>
</organism>
<sequence>MPATDRIPELPLCNSTDNLDAISLGSRINREASEDRKFYCSKFRRKSQTMSRNSISFQGFSRSSCPNGCGSSILTLLLLTALVDSAFCQSTNPLVPEIDVPSSPQEEFTSVTVGCKLILLSDLPPAGQFPLSWSRNGGLPSGATTSTNTETDGIATTYYSSLTFIVTASANNNPIICNAVTPSNSGSRSFIPFVILRPSTPVIRGPTTVRAGETSTWTCTSEGASVVSPNVYWRNGQGVAILNGVTHSANIQVDTYGNRKYSMISTLTTALPPTGAQYVLKCILIHEFQGYSYSTEKAFNIALLFPPQLTKSSGDTVFTTETVKTTIPCVISASSPTATSVSWTKDGSPVDYSTGRYEVVSVVTPSLVITQAEMSDAGDYVCTATNVEGTTSFNTPTTLVVRYAPRISYPDGNSFQASLGAPVTLPCPVDAKPNATTIRWKRISSTNQVTYLNIQNNVRYSGSTPQATGLTINPIAADDQGNYACEADNDVGPGTGPTIFLTVNSRPAISTPQTTVTAEENSATTLACEVAPLSSLTSLTWLRNGVTLDTSAPTKYTGGSRFVPSLTILRVTDSDGGSYACVAENPFGVSTSAAITLSITYAPRLTVSGLTLTASQGETIVLTCRVDANPAISSLYWTRVSSGVTIDSSANPQKYSGGSAASSNLIIFGADSSDTGQYTCVAENSVGTSASNAVTVSVTALPQVTIGPPTSITVREGTAQTTLLCTISANPPVNNVYWLLDGVLVDTAAQPGKYSGSSVSVPSLTVRNVNRGDAGQYECAGANSVGATNSQVLTLDVTYVPTLTVSSQTITRTAGATIPLTCALDSNPAATDFYWVRVNSATGASVRIRADDNPSKYFGGTLADGTLYILGADDSDSGSYRCVAVNSIGTTTSDLVTVSVTSIPQVGVSQPPSSVTEGTSQLTLTCSVTSNPSPISVSWLKGGDVLATSNRPAKYQGGTVTNPSLTILNVDRSDSGAYTCVVVNAVGTGSSGAVQVNVVYRPTLTVSDSPVTSGEGGTILLTCVVDANPDITSFYWSRVGQGRISSASNPGKYGGGTIADQSLRIVGATSADSGQYFCTASNSIGTVTSSVVSVSVTNVPTVTTGQTSLSVPEGTVQYVLTCTVSATPPPTDVFWTRGGFGRVDTENSGTTDQGLSKLSGGTVDSPSLVIRSVDRNDAGSYTCLAQNSIGTGASPTVTLTVTYRPTLTVSRTNVVIEAGSSAILSCGVSAVPTINSLYWTKDGVRLDPSQNPSKYNGGSISVPSLTLFNADVTSDPGSYTCVAANSIGTTFSDPVNLVVSSTPVTNNGSSIITPQNRQVTLYCDTKVSNPSVSIIDLYWTKNGVRLTSSPEAAVRNRAGGNVLFPDVTFHPVTPADSGVYSCVIVTGEETVKGANFTLEVIYPPIVNVMGSHITVSEGLTNVTLPCDIQANPPVKEVYWIRDGVRLETQTPMTKYFGGTPDTPSLTIFNVDRDDHAVYTCVGISSQGEGKSKALNFHVSYIPTITTDQGPIIVKNGTSVTLTCAVSAYPESSGFYWRKDGAPLERSLNPAKYTGGNLLQTSLTISEVVAGEDSGIYSCVAENEAGVSTSPGVKLEIQVGELKSPGASFSFLLGGIHYHVGKGGDKIETDKRRFEQEIKQVK</sequence>
<dbReference type="InterPro" id="IPR013151">
    <property type="entry name" value="Immunoglobulin_dom"/>
</dbReference>
<reference evidence="3" key="1">
    <citation type="journal article" date="2023" name="G3 (Bethesda)">
        <title>A reference genome for the long-term kleptoplast-retaining sea slug Elysia crispata morphotype clarki.</title>
        <authorList>
            <person name="Eastman K.E."/>
            <person name="Pendleton A.L."/>
            <person name="Shaikh M.A."/>
            <person name="Suttiyut T."/>
            <person name="Ogas R."/>
            <person name="Tomko P."/>
            <person name="Gavelis G."/>
            <person name="Widhalm J.R."/>
            <person name="Wisecaver J.H."/>
        </authorList>
    </citation>
    <scope>NUCLEOTIDE SEQUENCE</scope>
    <source>
        <strain evidence="3">ECLA1</strain>
    </source>
</reference>
<dbReference type="PANTHER" id="PTHR10075:SF100">
    <property type="entry name" value="FASCICLIN-2"/>
    <property type="match status" value="1"/>
</dbReference>
<dbReference type="GO" id="GO:0007411">
    <property type="term" value="P:axon guidance"/>
    <property type="evidence" value="ECO:0007669"/>
    <property type="project" value="TreeGrafter"/>
</dbReference>
<feature type="domain" description="Ig-like" evidence="2">
    <location>
        <begin position="904"/>
        <end position="997"/>
    </location>
</feature>
<feature type="domain" description="Ig-like" evidence="2">
    <location>
        <begin position="93"/>
        <end position="189"/>
    </location>
</feature>
<dbReference type="InterPro" id="IPR003599">
    <property type="entry name" value="Ig_sub"/>
</dbReference>
<dbReference type="GO" id="GO:0030424">
    <property type="term" value="C:axon"/>
    <property type="evidence" value="ECO:0007669"/>
    <property type="project" value="TreeGrafter"/>
</dbReference>
<dbReference type="Pfam" id="PF00047">
    <property type="entry name" value="ig"/>
    <property type="match status" value="1"/>
</dbReference>
<evidence type="ECO:0000313" key="3">
    <source>
        <dbReference type="EMBL" id="KAK3769149.1"/>
    </source>
</evidence>
<dbReference type="Pfam" id="PF13927">
    <property type="entry name" value="Ig_3"/>
    <property type="match status" value="11"/>
</dbReference>
<feature type="domain" description="Ig-like" evidence="2">
    <location>
        <begin position="307"/>
        <end position="400"/>
    </location>
</feature>
<protein>
    <recommendedName>
        <fullName evidence="2">Ig-like domain-containing protein</fullName>
    </recommendedName>
</protein>
<feature type="domain" description="Ig-like" evidence="2">
    <location>
        <begin position="1100"/>
        <end position="1200"/>
    </location>
</feature>
<gene>
    <name evidence="3" type="ORF">RRG08_034480</name>
</gene>
<dbReference type="GO" id="GO:0070593">
    <property type="term" value="P:dendrite self-avoidance"/>
    <property type="evidence" value="ECO:0007669"/>
    <property type="project" value="TreeGrafter"/>
</dbReference>
<dbReference type="InterPro" id="IPR007110">
    <property type="entry name" value="Ig-like_dom"/>
</dbReference>
<dbReference type="SMART" id="SM00406">
    <property type="entry name" value="IGv"/>
    <property type="match status" value="7"/>
</dbReference>
<feature type="domain" description="Ig-like" evidence="2">
    <location>
        <begin position="1502"/>
        <end position="1593"/>
    </location>
</feature>
<dbReference type="GO" id="GO:0007156">
    <property type="term" value="P:homophilic cell adhesion via plasma membrane adhesion molecules"/>
    <property type="evidence" value="ECO:0007669"/>
    <property type="project" value="TreeGrafter"/>
</dbReference>
<evidence type="ECO:0000259" key="2">
    <source>
        <dbReference type="PROSITE" id="PS50835"/>
    </source>
</evidence>
<keyword evidence="4" id="KW-1185">Reference proteome</keyword>
<dbReference type="PROSITE" id="PS50835">
    <property type="entry name" value="IG_LIKE"/>
    <property type="match status" value="15"/>
</dbReference>
<feature type="domain" description="Ig-like" evidence="2">
    <location>
        <begin position="1002"/>
        <end position="1097"/>
    </location>
</feature>
<evidence type="ECO:0000313" key="4">
    <source>
        <dbReference type="Proteomes" id="UP001283361"/>
    </source>
</evidence>
<evidence type="ECO:0000256" key="1">
    <source>
        <dbReference type="ARBA" id="ARBA00023319"/>
    </source>
</evidence>
<feature type="domain" description="Ig-like" evidence="2">
    <location>
        <begin position="603"/>
        <end position="697"/>
    </location>
</feature>
<dbReference type="SUPFAM" id="SSF48726">
    <property type="entry name" value="Immunoglobulin"/>
    <property type="match status" value="14"/>
</dbReference>
<feature type="domain" description="Ig-like" evidence="2">
    <location>
        <begin position="405"/>
        <end position="502"/>
    </location>
</feature>
<dbReference type="InterPro" id="IPR013783">
    <property type="entry name" value="Ig-like_fold"/>
</dbReference>
<feature type="domain" description="Ig-like" evidence="2">
    <location>
        <begin position="1403"/>
        <end position="1495"/>
    </location>
</feature>
<dbReference type="InterPro" id="IPR036179">
    <property type="entry name" value="Ig-like_dom_sf"/>
</dbReference>
<dbReference type="EMBL" id="JAWDGP010003963">
    <property type="protein sequence ID" value="KAK3769149.1"/>
    <property type="molecule type" value="Genomic_DNA"/>
</dbReference>
<dbReference type="SMART" id="SM00408">
    <property type="entry name" value="IGc2"/>
    <property type="match status" value="13"/>
</dbReference>
<name>A0AAE0ZGT4_9GAST</name>
<feature type="domain" description="Ig-like" evidence="2">
    <location>
        <begin position="702"/>
        <end position="794"/>
    </location>
</feature>
<dbReference type="GO" id="GO:0098632">
    <property type="term" value="F:cell-cell adhesion mediator activity"/>
    <property type="evidence" value="ECO:0007669"/>
    <property type="project" value="TreeGrafter"/>
</dbReference>
<keyword evidence="1" id="KW-0393">Immunoglobulin domain</keyword>
<dbReference type="Proteomes" id="UP001283361">
    <property type="component" value="Unassembled WGS sequence"/>
</dbReference>
<feature type="domain" description="Ig-like" evidence="2">
    <location>
        <begin position="801"/>
        <end position="899"/>
    </location>
</feature>
<feature type="domain" description="Ig-like" evidence="2">
    <location>
        <begin position="507"/>
        <end position="600"/>
    </location>
</feature>
<feature type="domain" description="Ig-like" evidence="2">
    <location>
        <begin position="1294"/>
        <end position="1392"/>
    </location>
</feature>
<dbReference type="GO" id="GO:0005886">
    <property type="term" value="C:plasma membrane"/>
    <property type="evidence" value="ECO:0007669"/>
    <property type="project" value="TreeGrafter"/>
</dbReference>
<comment type="caution">
    <text evidence="3">The sequence shown here is derived from an EMBL/GenBank/DDBJ whole genome shotgun (WGS) entry which is preliminary data.</text>
</comment>
<dbReference type="PANTHER" id="PTHR10075">
    <property type="entry name" value="BASIGIN RELATED"/>
    <property type="match status" value="1"/>
</dbReference>
<dbReference type="SMART" id="SM00409">
    <property type="entry name" value="IG"/>
    <property type="match status" value="13"/>
</dbReference>
<dbReference type="InterPro" id="IPR003598">
    <property type="entry name" value="Ig_sub2"/>
</dbReference>
<proteinExistence type="predicted"/>
<dbReference type="CDD" id="cd00096">
    <property type="entry name" value="Ig"/>
    <property type="match status" value="5"/>
</dbReference>
<accession>A0AAE0ZGT4</accession>
<dbReference type="InterPro" id="IPR013106">
    <property type="entry name" value="Ig_V-set"/>
</dbReference>